<evidence type="ECO:0000256" key="8">
    <source>
        <dbReference type="ARBA" id="ARBA00022848"/>
    </source>
</evidence>
<dbReference type="CDD" id="cd11056">
    <property type="entry name" value="CYP6-like"/>
    <property type="match status" value="1"/>
</dbReference>
<dbReference type="Gene3D" id="1.10.630.10">
    <property type="entry name" value="Cytochrome P450"/>
    <property type="match status" value="1"/>
</dbReference>
<dbReference type="InterPro" id="IPR036396">
    <property type="entry name" value="Cyt_P450_sf"/>
</dbReference>
<evidence type="ECO:0000256" key="9">
    <source>
        <dbReference type="ARBA" id="ARBA00023002"/>
    </source>
</evidence>
<dbReference type="Pfam" id="PF00067">
    <property type="entry name" value="p450"/>
    <property type="match status" value="1"/>
</dbReference>
<comment type="cofactor">
    <cofactor evidence="1 13">
        <name>heme</name>
        <dbReference type="ChEBI" id="CHEBI:30413"/>
    </cofactor>
</comment>
<evidence type="ECO:0000256" key="5">
    <source>
        <dbReference type="ARBA" id="ARBA00022617"/>
    </source>
</evidence>
<feature type="binding site" description="axial binding residue" evidence="13">
    <location>
        <position position="456"/>
    </location>
    <ligand>
        <name>heme</name>
        <dbReference type="ChEBI" id="CHEBI:30413"/>
    </ligand>
    <ligandPart>
        <name>Fe</name>
        <dbReference type="ChEBI" id="CHEBI:18248"/>
    </ligandPart>
</feature>
<evidence type="ECO:0000256" key="4">
    <source>
        <dbReference type="ARBA" id="ARBA00010617"/>
    </source>
</evidence>
<evidence type="ECO:0000256" key="2">
    <source>
        <dbReference type="ARBA" id="ARBA00004174"/>
    </source>
</evidence>
<evidence type="ECO:0000256" key="6">
    <source>
        <dbReference type="ARBA" id="ARBA00022723"/>
    </source>
</evidence>
<accession>A0ABD2NNK6</accession>
<keyword evidence="9 14" id="KW-0560">Oxidoreductase</keyword>
<evidence type="ECO:0000256" key="10">
    <source>
        <dbReference type="ARBA" id="ARBA00023004"/>
    </source>
</evidence>
<keyword evidence="17" id="KW-1185">Reference proteome</keyword>
<feature type="transmembrane region" description="Helical" evidence="15">
    <location>
        <begin position="6"/>
        <end position="22"/>
    </location>
</feature>
<dbReference type="EMBL" id="JABFTP020000124">
    <property type="protein sequence ID" value="KAL3280180.1"/>
    <property type="molecule type" value="Genomic_DNA"/>
</dbReference>
<evidence type="ECO:0000256" key="7">
    <source>
        <dbReference type="ARBA" id="ARBA00022824"/>
    </source>
</evidence>
<gene>
    <name evidence="16" type="ORF">HHI36_017680</name>
</gene>
<dbReference type="InterPro" id="IPR050476">
    <property type="entry name" value="Insect_CytP450_Detox"/>
</dbReference>
<keyword evidence="5 13" id="KW-0349">Heme</keyword>
<keyword evidence="15" id="KW-1133">Transmembrane helix</keyword>
<comment type="caution">
    <text evidence="16">The sequence shown here is derived from an EMBL/GenBank/DDBJ whole genome shotgun (WGS) entry which is preliminary data.</text>
</comment>
<dbReference type="PRINTS" id="PR00385">
    <property type="entry name" value="P450"/>
</dbReference>
<dbReference type="GO" id="GO:0004497">
    <property type="term" value="F:monooxygenase activity"/>
    <property type="evidence" value="ECO:0007669"/>
    <property type="project" value="UniProtKB-KW"/>
</dbReference>
<evidence type="ECO:0000256" key="15">
    <source>
        <dbReference type="SAM" id="Phobius"/>
    </source>
</evidence>
<sequence>MEVIGTFGILMISCVFLMWLWLKNRYSYWSNRNIWSPPYTFIWGNMKSVLFQECSFADITLKHYELFKSAGKKYGGIYMLWLPMFYPIDLDIIKSIMQVDFQHFVDRGVYYNEKADPLSAHLFAIEGKKWKLLRNKLSPTFTSGKMKMMYETVVDCTVGLFKVMDKEIGNSVDIKDILGRFTTDIIGSCAFGIDINSLENPDSEFREKGKALFHRSYLDNIKQFILFMAPNQMKKLNMKSLSDDVTNFFMNVVKENVAYREENNIFRKDFMHLLIQLKNKGKLVDDEKLDSENLTDGENTITMEEIAAEAFIFFEAGFETSSTTMTFCLYELAKNQDIQDKVRQEIKRVLQKYDEKFTYDALMNMNYLEQVINETLRKYPPLPTLNRVCTKDYKIPSSDVIIEKGTKVLIPLLGIQRDPDFYPDPDKFDPERFSEENKNSRPAYSFMPFGEGPRVCIGTRFGMMQTKVGLVALLLNYEFFVSDKTREPLQYESESFIISTKGGIWLDFKKISSNTIELLPHKSNEIIH</sequence>
<evidence type="ECO:0000256" key="1">
    <source>
        <dbReference type="ARBA" id="ARBA00001971"/>
    </source>
</evidence>
<evidence type="ECO:0008006" key="18">
    <source>
        <dbReference type="Google" id="ProtNLM"/>
    </source>
</evidence>
<dbReference type="PROSITE" id="PS00086">
    <property type="entry name" value="CYTOCHROME_P450"/>
    <property type="match status" value="1"/>
</dbReference>
<dbReference type="PRINTS" id="PR00463">
    <property type="entry name" value="EP450I"/>
</dbReference>
<dbReference type="PANTHER" id="PTHR24292">
    <property type="entry name" value="CYTOCHROME P450"/>
    <property type="match status" value="1"/>
</dbReference>
<keyword evidence="15" id="KW-0812">Transmembrane</keyword>
<reference evidence="16 17" key="1">
    <citation type="journal article" date="2021" name="BMC Biol.">
        <title>Horizontally acquired antibacterial genes associated with adaptive radiation of ladybird beetles.</title>
        <authorList>
            <person name="Li H.S."/>
            <person name="Tang X.F."/>
            <person name="Huang Y.H."/>
            <person name="Xu Z.Y."/>
            <person name="Chen M.L."/>
            <person name="Du X.Y."/>
            <person name="Qiu B.Y."/>
            <person name="Chen P.T."/>
            <person name="Zhang W."/>
            <person name="Slipinski A."/>
            <person name="Escalona H.E."/>
            <person name="Waterhouse R.M."/>
            <person name="Zwick A."/>
            <person name="Pang H."/>
        </authorList>
    </citation>
    <scope>NUCLEOTIDE SEQUENCE [LARGE SCALE GENOMIC DNA]</scope>
    <source>
        <strain evidence="16">SYSU2018</strain>
    </source>
</reference>
<dbReference type="InterPro" id="IPR002401">
    <property type="entry name" value="Cyt_P450_E_grp-I"/>
</dbReference>
<keyword evidence="6 13" id="KW-0479">Metal-binding</keyword>
<dbReference type="PANTHER" id="PTHR24292:SF100">
    <property type="entry name" value="CYTOCHROME P450 6A16, ISOFORM B-RELATED"/>
    <property type="match status" value="1"/>
</dbReference>
<comment type="similarity">
    <text evidence="4 14">Belongs to the cytochrome P450 family.</text>
</comment>
<keyword evidence="12 15" id="KW-0472">Membrane</keyword>
<dbReference type="AlphaFoldDB" id="A0ABD2NNK6"/>
<dbReference type="FunFam" id="1.10.630.10:FF:000042">
    <property type="entry name" value="Cytochrome P450"/>
    <property type="match status" value="1"/>
</dbReference>
<keyword evidence="7" id="KW-0256">Endoplasmic reticulum</keyword>
<dbReference type="SUPFAM" id="SSF48264">
    <property type="entry name" value="Cytochrome P450"/>
    <property type="match status" value="1"/>
</dbReference>
<dbReference type="InterPro" id="IPR017972">
    <property type="entry name" value="Cyt_P450_CS"/>
</dbReference>
<keyword evidence="10 13" id="KW-0408">Iron</keyword>
<name>A0ABD2NNK6_9CUCU</name>
<keyword evidence="11 14" id="KW-0503">Monooxygenase</keyword>
<dbReference type="Proteomes" id="UP001516400">
    <property type="component" value="Unassembled WGS sequence"/>
</dbReference>
<evidence type="ECO:0000256" key="11">
    <source>
        <dbReference type="ARBA" id="ARBA00023033"/>
    </source>
</evidence>
<evidence type="ECO:0000256" key="13">
    <source>
        <dbReference type="PIRSR" id="PIRSR602401-1"/>
    </source>
</evidence>
<evidence type="ECO:0000256" key="14">
    <source>
        <dbReference type="RuleBase" id="RU000461"/>
    </source>
</evidence>
<keyword evidence="8" id="KW-0492">Microsome</keyword>
<evidence type="ECO:0000256" key="12">
    <source>
        <dbReference type="ARBA" id="ARBA00023136"/>
    </source>
</evidence>
<evidence type="ECO:0000313" key="17">
    <source>
        <dbReference type="Proteomes" id="UP001516400"/>
    </source>
</evidence>
<dbReference type="InterPro" id="IPR001128">
    <property type="entry name" value="Cyt_P450"/>
</dbReference>
<evidence type="ECO:0000256" key="3">
    <source>
        <dbReference type="ARBA" id="ARBA00004406"/>
    </source>
</evidence>
<proteinExistence type="inferred from homology"/>
<protein>
    <recommendedName>
        <fullName evidence="18">Cytochrome P450</fullName>
    </recommendedName>
</protein>
<dbReference type="GO" id="GO:0046872">
    <property type="term" value="F:metal ion binding"/>
    <property type="evidence" value="ECO:0007669"/>
    <property type="project" value="UniProtKB-KW"/>
</dbReference>
<dbReference type="GO" id="GO:0005789">
    <property type="term" value="C:endoplasmic reticulum membrane"/>
    <property type="evidence" value="ECO:0007669"/>
    <property type="project" value="UniProtKB-SubCell"/>
</dbReference>
<comment type="subcellular location">
    <subcellularLocation>
        <location evidence="3">Endoplasmic reticulum membrane</location>
        <topology evidence="3">Peripheral membrane protein</topology>
    </subcellularLocation>
    <subcellularLocation>
        <location evidence="2">Microsome membrane</location>
        <topology evidence="2">Peripheral membrane protein</topology>
    </subcellularLocation>
</comment>
<organism evidence="16 17">
    <name type="scientific">Cryptolaemus montrouzieri</name>
    <dbReference type="NCBI Taxonomy" id="559131"/>
    <lineage>
        <taxon>Eukaryota</taxon>
        <taxon>Metazoa</taxon>
        <taxon>Ecdysozoa</taxon>
        <taxon>Arthropoda</taxon>
        <taxon>Hexapoda</taxon>
        <taxon>Insecta</taxon>
        <taxon>Pterygota</taxon>
        <taxon>Neoptera</taxon>
        <taxon>Endopterygota</taxon>
        <taxon>Coleoptera</taxon>
        <taxon>Polyphaga</taxon>
        <taxon>Cucujiformia</taxon>
        <taxon>Coccinelloidea</taxon>
        <taxon>Coccinellidae</taxon>
        <taxon>Scymninae</taxon>
        <taxon>Scymnini</taxon>
        <taxon>Cryptolaemus</taxon>
    </lineage>
</organism>
<evidence type="ECO:0000313" key="16">
    <source>
        <dbReference type="EMBL" id="KAL3280180.1"/>
    </source>
</evidence>